<protein>
    <recommendedName>
        <fullName evidence="4">Rhoptry protein</fullName>
    </recommendedName>
</protein>
<name>A0ABR5K035_9BACI</name>
<dbReference type="EMBL" id="LGRV01000003">
    <property type="protein sequence ID" value="KOS68082.1"/>
    <property type="molecule type" value="Genomic_DNA"/>
</dbReference>
<evidence type="ECO:0000256" key="1">
    <source>
        <dbReference type="SAM" id="SignalP"/>
    </source>
</evidence>
<dbReference type="RefSeq" id="WP_053582894.1">
    <property type="nucleotide sequence ID" value="NZ_LGRV01000003.1"/>
</dbReference>
<keyword evidence="1" id="KW-0732">Signal</keyword>
<proteinExistence type="predicted"/>
<feature type="signal peptide" evidence="1">
    <location>
        <begin position="1"/>
        <end position="24"/>
    </location>
</feature>
<comment type="caution">
    <text evidence="2">The sequence shown here is derived from an EMBL/GenBank/DDBJ whole genome shotgun (WGS) entry which is preliminary data.</text>
</comment>
<feature type="chain" id="PRO_5047208867" description="Rhoptry protein" evidence="1">
    <location>
        <begin position="25"/>
        <end position="991"/>
    </location>
</feature>
<gene>
    <name evidence="2" type="ORF">AEA09_05610</name>
</gene>
<sequence length="991" mass="110053">MNKSKLVILATIPAAVLIPTTVLAASTSDIFIESNDNRGNVINSVLNANVSKLSDNTIISSYQWYYVDGLKESEIIGAKSSNFTVPMEASGKQVKVVATDFDGIKKYESTEVSIFPLELAFQEKFALIVGGSDVINESGDSIFFTLPGDTLSVTDIDVKDIGKAEYNIPKEKVSYTYQWMYKVQSHDGGWVYSEIPGATGSTYVVPEDALQKNMKEIIVKVTAKALDQTISISTKNVTVTTDVIASLIDKIDKIIDKSKTKNEYVPMDAIQELDEIYQSFTQAAKMKVSNYDVLQKALDDIALVNKVVEMIGKLESNANESTVNTARQAVDNLNLLQSSLLGDAILQLTEAEALLNNNSQLKTATNIIKNHIVTLRSIDGLVSSMPIYTTTGGIEDLVVKVDAIKEMVKTEHLSKEYASLVLNHTILKEAELDVKAVSGFIAKVDKIVATTIPQKKKTLAQTADKAHKALSLRQQLLVTSETMEIIEEGKKGLVPGSSPVDPTTGLAEKIMALLGSVADKSGVDAIFKDDPRLDKLAQEVKKLISEYNKSSKEEKLTVNNINILKSLETDIRAAQKVIINITKLDEMESTEGTTLKYNSLFRTTSSAFQKLTPDQQLLVGNADVLLGGNLKDDDKLNDDEAEAATSDLVASIASLPTLDKYNEYKTEVTESTLQYKKIDSKYKKYVTNYYVLTDATKHVKSIDAFLKKMNEAMLEKSDERFLTKAKTIESSYLKLPAFQQQLIFGDSEVGYLAFKERLTNTSSDFSTKVQEVESDIQDLIVGGEYVKSFEDIRNLEIVYKRLSTTERKEILSGKILTTAISDMKKVQQFATNAQKNILKKPLTVVNDFKKLNNLQLSMLNKEFNDLYLAISNIFSDVENQQGSALTLVESINNLFDGGDYKENPNFEGEVNDLLSLYDSLDATNKKYVKNISKLNSAKKDLDKVYEVRMQEEAIVNSPDSELAREEFKRAYNKLNNKLAKLYNQLFDEPSL</sequence>
<reference evidence="3" key="1">
    <citation type="submission" date="2015-07" db="EMBL/GenBank/DDBJ databases">
        <title>Fjat-14205 dsm 2895.</title>
        <authorList>
            <person name="Liu B."/>
            <person name="Wang J."/>
            <person name="Zhu Y."/>
            <person name="Liu G."/>
            <person name="Chen Q."/>
            <person name="Chen Z."/>
            <person name="Lan J."/>
            <person name="Che J."/>
            <person name="Ge C."/>
            <person name="Shi H."/>
            <person name="Pan Z."/>
            <person name="Liu X."/>
        </authorList>
    </citation>
    <scope>NUCLEOTIDE SEQUENCE [LARGE SCALE GENOMIC DNA]</scope>
    <source>
        <strain evidence="3">DSM 25560</strain>
    </source>
</reference>
<keyword evidence="3" id="KW-1185">Reference proteome</keyword>
<evidence type="ECO:0000313" key="3">
    <source>
        <dbReference type="Proteomes" id="UP000050668"/>
    </source>
</evidence>
<accession>A0ABR5K035</accession>
<dbReference type="Proteomes" id="UP000050668">
    <property type="component" value="Unassembled WGS sequence"/>
</dbReference>
<evidence type="ECO:0000313" key="2">
    <source>
        <dbReference type="EMBL" id="KOS68082.1"/>
    </source>
</evidence>
<evidence type="ECO:0008006" key="4">
    <source>
        <dbReference type="Google" id="ProtNLM"/>
    </source>
</evidence>
<dbReference type="Gene3D" id="2.60.40.2700">
    <property type="match status" value="2"/>
</dbReference>
<organism evidence="2 3">
    <name type="scientific">Lysinibacillus contaminans</name>
    <dbReference type="NCBI Taxonomy" id="1293441"/>
    <lineage>
        <taxon>Bacteria</taxon>
        <taxon>Bacillati</taxon>
        <taxon>Bacillota</taxon>
        <taxon>Bacilli</taxon>
        <taxon>Bacillales</taxon>
        <taxon>Bacillaceae</taxon>
        <taxon>Lysinibacillus</taxon>
    </lineage>
</organism>